<reference evidence="1 2" key="1">
    <citation type="submission" date="2023-07" db="EMBL/GenBank/DDBJ databases">
        <title>Genomic Encyclopedia of Type Strains, Phase IV (KMG-IV): sequencing the most valuable type-strain genomes for metagenomic binning, comparative biology and taxonomic classification.</title>
        <authorList>
            <person name="Goeker M."/>
        </authorList>
    </citation>
    <scope>NUCLEOTIDE SEQUENCE [LARGE SCALE GENOMIC DNA]</scope>
    <source>
        <strain evidence="1 2">DSM 23837</strain>
    </source>
</reference>
<dbReference type="EMBL" id="JAUSTT010000001">
    <property type="protein sequence ID" value="MDQ0174387.1"/>
    <property type="molecule type" value="Genomic_DNA"/>
</dbReference>
<dbReference type="Pfam" id="PF05133">
    <property type="entry name" value="SPP1_portal"/>
    <property type="match status" value="1"/>
</dbReference>
<evidence type="ECO:0008006" key="3">
    <source>
        <dbReference type="Google" id="ProtNLM"/>
    </source>
</evidence>
<sequence length="510" mass="57698">MTLFVKGAQFPPQEDLERLARYERMRKLFDGKQAEIYERATEVLKGTPAAAQIEKLYIAVNLADIIATKPADLLIGDPPTFESGEDDDSPEQIALNKYIEENDLNHLIYESAIANGYRADAWIKVRWDYQEDYSEVLSAGLPLPDGIEMEPIVEHVDATCVFPETSNGNIKKFKAINIATVEWVETKKNEIPYLNVERHIPGYIQYKRFRLISTSVDTYWGAPIQTFYIEKEVPTGRATDIVETGLSYMPVFHIPYKSIDDRWEGIGGLEKMESTFTAINDRLVQIDYILWKHADPTAYGPDLTGNSEGAVRFGGKYIPITKEDATPGYMTWEAQLESAFRELDILISSIFIIAETPQWLFGTVMAGDQKGGTGTSHTDSSTTKARFMPILSKVKRIRAQYERAIRDALYTCYLFDQKFGTYEGEAVYPTIRWQDGLPKNEKEEAEIASIRTGGKPTLDVHTAIKSLDDVGDKKATEIIRRINEDEDRETGTVNSTVFNEKVEVIEDDEA</sequence>
<dbReference type="Proteomes" id="UP001223586">
    <property type="component" value="Unassembled WGS sequence"/>
</dbReference>
<dbReference type="RefSeq" id="WP_307225813.1">
    <property type="nucleotide sequence ID" value="NZ_JAUSTT010000001.1"/>
</dbReference>
<evidence type="ECO:0000313" key="2">
    <source>
        <dbReference type="Proteomes" id="UP001223586"/>
    </source>
</evidence>
<protein>
    <recommendedName>
        <fullName evidence="3">Portal protein</fullName>
    </recommendedName>
</protein>
<proteinExistence type="predicted"/>
<dbReference type="InterPro" id="IPR021145">
    <property type="entry name" value="Portal_protein_SPP1_Gp6-like"/>
</dbReference>
<keyword evidence="2" id="KW-1185">Reference proteome</keyword>
<gene>
    <name evidence="1" type="ORF">J2S08_000218</name>
</gene>
<accession>A0ABT9WMD1</accession>
<evidence type="ECO:0000313" key="1">
    <source>
        <dbReference type="EMBL" id="MDQ0174387.1"/>
    </source>
</evidence>
<comment type="caution">
    <text evidence="1">The sequence shown here is derived from an EMBL/GenBank/DDBJ whole genome shotgun (WGS) entry which is preliminary data.</text>
</comment>
<name>A0ABT9WMD1_9BACI</name>
<organism evidence="1 2">
    <name type="scientific">Bacillus chungangensis</name>
    <dbReference type="NCBI Taxonomy" id="587633"/>
    <lineage>
        <taxon>Bacteria</taxon>
        <taxon>Bacillati</taxon>
        <taxon>Bacillota</taxon>
        <taxon>Bacilli</taxon>
        <taxon>Bacillales</taxon>
        <taxon>Bacillaceae</taxon>
        <taxon>Bacillus</taxon>
    </lineage>
</organism>